<keyword evidence="4" id="KW-1185">Reference proteome</keyword>
<name>A0A917CPZ5_9NOCA</name>
<dbReference type="AlphaFoldDB" id="A0A917CPZ5"/>
<organism evidence="3 4">
    <name type="scientific">Rhodococcoides trifolii</name>
    <dbReference type="NCBI Taxonomy" id="908250"/>
    <lineage>
        <taxon>Bacteria</taxon>
        <taxon>Bacillati</taxon>
        <taxon>Actinomycetota</taxon>
        <taxon>Actinomycetes</taxon>
        <taxon>Mycobacteriales</taxon>
        <taxon>Nocardiaceae</taxon>
        <taxon>Rhodococcoides</taxon>
    </lineage>
</organism>
<gene>
    <name evidence="3" type="ORF">GCM10007304_06280</name>
</gene>
<dbReference type="InterPro" id="IPR022742">
    <property type="entry name" value="Hydrolase_4"/>
</dbReference>
<dbReference type="EMBL" id="BMCU01000001">
    <property type="protein sequence ID" value="GGF95177.1"/>
    <property type="molecule type" value="Genomic_DNA"/>
</dbReference>
<dbReference type="Gene3D" id="3.40.50.720">
    <property type="entry name" value="NAD(P)-binding Rossmann-like Domain"/>
    <property type="match status" value="1"/>
</dbReference>
<dbReference type="Proteomes" id="UP000654257">
    <property type="component" value="Unassembled WGS sequence"/>
</dbReference>
<dbReference type="PANTHER" id="PTHR43245">
    <property type="entry name" value="BIFUNCTIONAL POLYMYXIN RESISTANCE PROTEIN ARNA"/>
    <property type="match status" value="1"/>
</dbReference>
<accession>A0A917CPZ5</accession>
<reference evidence="3" key="2">
    <citation type="submission" date="2020-09" db="EMBL/GenBank/DDBJ databases">
        <authorList>
            <person name="Sun Q."/>
            <person name="Sedlacek I."/>
        </authorList>
    </citation>
    <scope>NUCLEOTIDE SEQUENCE</scope>
    <source>
        <strain evidence="3">CCM 7905</strain>
    </source>
</reference>
<dbReference type="InterPro" id="IPR001509">
    <property type="entry name" value="Epimerase_deHydtase"/>
</dbReference>
<evidence type="ECO:0000313" key="4">
    <source>
        <dbReference type="Proteomes" id="UP000654257"/>
    </source>
</evidence>
<dbReference type="SUPFAM" id="SSF53474">
    <property type="entry name" value="alpha/beta-Hydrolases"/>
    <property type="match status" value="1"/>
</dbReference>
<evidence type="ECO:0000313" key="3">
    <source>
        <dbReference type="EMBL" id="GGF95177.1"/>
    </source>
</evidence>
<evidence type="ECO:0000259" key="1">
    <source>
        <dbReference type="Pfam" id="PF01370"/>
    </source>
</evidence>
<dbReference type="Pfam" id="PF01370">
    <property type="entry name" value="Epimerase"/>
    <property type="match status" value="1"/>
</dbReference>
<dbReference type="SUPFAM" id="SSF51735">
    <property type="entry name" value="NAD(P)-binding Rossmann-fold domains"/>
    <property type="match status" value="1"/>
</dbReference>
<reference evidence="3" key="1">
    <citation type="journal article" date="2014" name="Int. J. Syst. Evol. Microbiol.">
        <title>Complete genome sequence of Corynebacterium casei LMG S-19264T (=DSM 44701T), isolated from a smear-ripened cheese.</title>
        <authorList>
            <consortium name="US DOE Joint Genome Institute (JGI-PGF)"/>
            <person name="Walter F."/>
            <person name="Albersmeier A."/>
            <person name="Kalinowski J."/>
            <person name="Ruckert C."/>
        </authorList>
    </citation>
    <scope>NUCLEOTIDE SEQUENCE</scope>
    <source>
        <strain evidence="3">CCM 7905</strain>
    </source>
</reference>
<evidence type="ECO:0008006" key="5">
    <source>
        <dbReference type="Google" id="ProtNLM"/>
    </source>
</evidence>
<dbReference type="InterPro" id="IPR029058">
    <property type="entry name" value="AB_hydrolase_fold"/>
</dbReference>
<dbReference type="RefSeq" id="WP_188543219.1">
    <property type="nucleotide sequence ID" value="NZ_BMCU01000001.1"/>
</dbReference>
<feature type="domain" description="Serine aminopeptidase S33" evidence="2">
    <location>
        <begin position="372"/>
        <end position="422"/>
    </location>
</feature>
<feature type="domain" description="NAD-dependent epimerase/dehydratase" evidence="1">
    <location>
        <begin position="5"/>
        <end position="225"/>
    </location>
</feature>
<proteinExistence type="predicted"/>
<dbReference type="Gene3D" id="3.40.50.1820">
    <property type="entry name" value="alpha/beta hydrolase"/>
    <property type="match status" value="1"/>
</dbReference>
<protein>
    <recommendedName>
        <fullName evidence="5">NAD-dependent epimerase/dehydratase family protein</fullName>
    </recommendedName>
</protein>
<dbReference type="Pfam" id="PF12146">
    <property type="entry name" value="Hydrolase_4"/>
    <property type="match status" value="1"/>
</dbReference>
<dbReference type="InterPro" id="IPR050177">
    <property type="entry name" value="Lipid_A_modif_metabolic_enz"/>
</dbReference>
<dbReference type="InterPro" id="IPR036291">
    <property type="entry name" value="NAD(P)-bd_dom_sf"/>
</dbReference>
<sequence>MGVKVAVTGATSDFGAAILPALLDDPDVDSVVGLGRRQLTITHPKLEFVRRDIRASDLVDIFSGCDAVIHLAFVVEEIRDKSITHDINIGGSRNVIDSAYEAGVSRVVVASSINAYGPRLREEPLTEDDYPEGDPGRYYFHDKAEVEHYAEWWLRRHPGEMTISLLRPTYIIGPAFDNDGIDQLTGPVGVFPQADLAKYQFLHQNDMVDAFVRAAKTDLVGPFNLGPDGSLGVRELAAMQGQLMFDVPERPAVVVANVAFRLGLTPFSGQWVTAGETEVDSTKLKKTLGWEPTLTCKEAAAVMILLQGKSLLRSEDALRTHASCEAALEPASRVCGAPSAGIEHLQIDWGRARSNIEGTAHVELHDGGDGPVVVIVVPVGSHARYHSAFADEIAAAGIRVALVDLPGHGLSTGRRGRVDTAQVRRVVDAVTAEMTARFGSVPTVAAIRRDVPRQGVVDAARSRITGLRTSAPSNPSDRLLPRAVNTPDVVAAHLVERAEELIELVRR</sequence>
<comment type="caution">
    <text evidence="3">The sequence shown here is derived from an EMBL/GenBank/DDBJ whole genome shotgun (WGS) entry which is preliminary data.</text>
</comment>
<evidence type="ECO:0000259" key="2">
    <source>
        <dbReference type="Pfam" id="PF12146"/>
    </source>
</evidence>